<sequence length="42" mass="4439">MTATKTWLITGASKGLGLIFTQQLLAAGHDVATISASECRFE</sequence>
<dbReference type="InterPro" id="IPR036291">
    <property type="entry name" value="NAD(P)-bd_dom_sf"/>
</dbReference>
<keyword evidence="2" id="KW-1185">Reference proteome</keyword>
<dbReference type="RefSeq" id="WP_259705558.1">
    <property type="nucleotide sequence ID" value="NZ_CP104006.1"/>
</dbReference>
<dbReference type="EMBL" id="CP104006">
    <property type="protein sequence ID" value="UWM44122.1"/>
    <property type="molecule type" value="Genomic_DNA"/>
</dbReference>
<reference evidence="1" key="1">
    <citation type="submission" date="2022-08" db="EMBL/GenBank/DDBJ databases">
        <authorList>
            <person name="Bogun A."/>
            <person name="Kislichkina A."/>
            <person name="Solomentsev V."/>
            <person name="Skryabin Y."/>
            <person name="Sizova A."/>
            <person name="Platonov M."/>
            <person name="Dentovskaya S."/>
        </authorList>
    </citation>
    <scope>NUCLEOTIDE SEQUENCE</scope>
    <source>
        <strain evidence="1">SCPM-O-B-7604</strain>
    </source>
</reference>
<dbReference type="Proteomes" id="UP001057860">
    <property type="component" value="Chromosome"/>
</dbReference>
<dbReference type="SUPFAM" id="SSF51735">
    <property type="entry name" value="NAD(P)-binding Rossmann-fold domains"/>
    <property type="match status" value="1"/>
</dbReference>
<proteinExistence type="predicted"/>
<name>A0ABY5UL08_9GAMM</name>
<evidence type="ECO:0000313" key="2">
    <source>
        <dbReference type="Proteomes" id="UP001057860"/>
    </source>
</evidence>
<protein>
    <recommendedName>
        <fullName evidence="3">Short chain dehydrogenase</fullName>
    </recommendedName>
</protein>
<gene>
    <name evidence="1" type="ORF">N0H69_15640</name>
</gene>
<dbReference type="Gene3D" id="3.40.50.720">
    <property type="entry name" value="NAD(P)-binding Rossmann-like Domain"/>
    <property type="match status" value="1"/>
</dbReference>
<evidence type="ECO:0008006" key="3">
    <source>
        <dbReference type="Google" id="ProtNLM"/>
    </source>
</evidence>
<dbReference type="GeneID" id="75141461"/>
<evidence type="ECO:0000313" key="1">
    <source>
        <dbReference type="EMBL" id="UWM44122.1"/>
    </source>
</evidence>
<accession>A0ABY5UL08</accession>
<organism evidence="1 2">
    <name type="scientific">Yersinia alsatica</name>
    <dbReference type="NCBI Taxonomy" id="2890317"/>
    <lineage>
        <taxon>Bacteria</taxon>
        <taxon>Pseudomonadati</taxon>
        <taxon>Pseudomonadota</taxon>
        <taxon>Gammaproteobacteria</taxon>
        <taxon>Enterobacterales</taxon>
        <taxon>Yersiniaceae</taxon>
        <taxon>Yersinia</taxon>
    </lineage>
</organism>